<dbReference type="Pfam" id="PF00005">
    <property type="entry name" value="ABC_tran"/>
    <property type="match status" value="1"/>
</dbReference>
<keyword evidence="3" id="KW-0067">ATP-binding</keyword>
<evidence type="ECO:0000256" key="3">
    <source>
        <dbReference type="ARBA" id="ARBA00022840"/>
    </source>
</evidence>
<dbReference type="EMBL" id="AZFJ01000040">
    <property type="protein sequence ID" value="KRL86634.1"/>
    <property type="molecule type" value="Genomic_DNA"/>
</dbReference>
<dbReference type="GO" id="GO:0016887">
    <property type="term" value="F:ATP hydrolysis activity"/>
    <property type="evidence" value="ECO:0007669"/>
    <property type="project" value="InterPro"/>
</dbReference>
<reference evidence="5 6" key="1">
    <citation type="journal article" date="2015" name="Genome Announc.">
        <title>Expanding the biotechnology potential of lactobacilli through comparative genomics of 213 strains and associated genera.</title>
        <authorList>
            <person name="Sun Z."/>
            <person name="Harris H.M."/>
            <person name="McCann A."/>
            <person name="Guo C."/>
            <person name="Argimon S."/>
            <person name="Zhang W."/>
            <person name="Yang X."/>
            <person name="Jeffery I.B."/>
            <person name="Cooney J.C."/>
            <person name="Kagawa T.F."/>
            <person name="Liu W."/>
            <person name="Song Y."/>
            <person name="Salvetti E."/>
            <person name="Wrobel A."/>
            <person name="Rasinkangas P."/>
            <person name="Parkhill J."/>
            <person name="Rea M.C."/>
            <person name="O'Sullivan O."/>
            <person name="Ritari J."/>
            <person name="Douillard F.P."/>
            <person name="Paul Ross R."/>
            <person name="Yang R."/>
            <person name="Briner A.E."/>
            <person name="Felis G.E."/>
            <person name="de Vos W.M."/>
            <person name="Barrangou R."/>
            <person name="Klaenhammer T.R."/>
            <person name="Caufield P.W."/>
            <person name="Cui Y."/>
            <person name="Zhang H."/>
            <person name="O'Toole P.W."/>
        </authorList>
    </citation>
    <scope>NUCLEOTIDE SEQUENCE [LARGE SCALE GENOMIC DNA]</scope>
    <source>
        <strain evidence="5 6">DSM 15945</strain>
    </source>
</reference>
<dbReference type="SUPFAM" id="SSF52540">
    <property type="entry name" value="P-loop containing nucleoside triphosphate hydrolases"/>
    <property type="match status" value="1"/>
</dbReference>
<protein>
    <submittedName>
        <fullName evidence="5">ABC superfamily ATP binding cassette transporter, ABC protein</fullName>
    </submittedName>
</protein>
<dbReference type="PROSITE" id="PS00211">
    <property type="entry name" value="ABC_TRANSPORTER_1"/>
    <property type="match status" value="1"/>
</dbReference>
<dbReference type="RefSeq" id="WP_056956477.1">
    <property type="nucleotide sequence ID" value="NZ_AZFJ01000040.1"/>
</dbReference>
<keyword evidence="2" id="KW-0547">Nucleotide-binding</keyword>
<dbReference type="PATRIC" id="fig|1423783.4.peg.616"/>
<evidence type="ECO:0000256" key="2">
    <source>
        <dbReference type="ARBA" id="ARBA00022741"/>
    </source>
</evidence>
<feature type="domain" description="ABC transporter" evidence="4">
    <location>
        <begin position="2"/>
        <end position="229"/>
    </location>
</feature>
<dbReference type="PANTHER" id="PTHR42939:SF1">
    <property type="entry name" value="ABC TRANSPORTER ATP-BINDING PROTEIN ALBC-RELATED"/>
    <property type="match status" value="1"/>
</dbReference>
<keyword evidence="6" id="KW-1185">Reference proteome</keyword>
<dbReference type="SMART" id="SM00382">
    <property type="entry name" value="AAA"/>
    <property type="match status" value="1"/>
</dbReference>
<accession>A0A0R1U595</accession>
<dbReference type="InterPro" id="IPR003439">
    <property type="entry name" value="ABC_transporter-like_ATP-bd"/>
</dbReference>
<dbReference type="GO" id="GO:0005524">
    <property type="term" value="F:ATP binding"/>
    <property type="evidence" value="ECO:0007669"/>
    <property type="project" value="UniProtKB-KW"/>
</dbReference>
<organism evidence="5 6">
    <name type="scientific">Lacticaseibacillus pantheris DSM 15945 = JCM 12539 = NBRC 106106</name>
    <dbReference type="NCBI Taxonomy" id="1423783"/>
    <lineage>
        <taxon>Bacteria</taxon>
        <taxon>Bacillati</taxon>
        <taxon>Bacillota</taxon>
        <taxon>Bacilli</taxon>
        <taxon>Lactobacillales</taxon>
        <taxon>Lactobacillaceae</taxon>
        <taxon>Lacticaseibacillus</taxon>
    </lineage>
</organism>
<comment type="caution">
    <text evidence="5">The sequence shown here is derived from an EMBL/GenBank/DDBJ whole genome shotgun (WGS) entry which is preliminary data.</text>
</comment>
<dbReference type="Proteomes" id="UP000051922">
    <property type="component" value="Unassembled WGS sequence"/>
</dbReference>
<dbReference type="STRING" id="1423783.FC50_GL000596"/>
<dbReference type="PROSITE" id="PS50893">
    <property type="entry name" value="ABC_TRANSPORTER_2"/>
    <property type="match status" value="1"/>
</dbReference>
<evidence type="ECO:0000313" key="6">
    <source>
        <dbReference type="Proteomes" id="UP000051922"/>
    </source>
</evidence>
<dbReference type="Gene3D" id="3.40.50.300">
    <property type="entry name" value="P-loop containing nucleotide triphosphate hydrolases"/>
    <property type="match status" value="1"/>
</dbReference>
<sequence>MLELSGVSKRFGSQQAVDNVSLTVAPGEILGLIGQNGAGKTTTFRMILDFLRPETGTVTWSGQPMTKIDHDFIGYLPEERGLYPKLTIDEQIQFFGQLHGMSRKAVQNALPEWLDRFDVKGKRTDKVKDLSKGNQQKVQLIAALIFMPKLVILDEPFSGLDPVNASLLEAGVRFMQSSGSAIIFSSHDMHNVESLSDRLVMLKNGREVLTGTIPDIQAQYGETRIHLKQPAVSAQAITQLPGVVAMHQQGDEFDLELDDPARGREVFQAVTQGEYITGFSQHAPSLDEIFRMKVGDDNA</sequence>
<evidence type="ECO:0000313" key="5">
    <source>
        <dbReference type="EMBL" id="KRL86634.1"/>
    </source>
</evidence>
<proteinExistence type="predicted"/>
<name>A0A0R1U595_9LACO</name>
<dbReference type="InterPro" id="IPR003593">
    <property type="entry name" value="AAA+_ATPase"/>
</dbReference>
<gene>
    <name evidence="5" type="ORF">FC50_GL000596</name>
</gene>
<dbReference type="Pfam" id="PF13732">
    <property type="entry name" value="DrrA1-3_C"/>
    <property type="match status" value="1"/>
</dbReference>
<dbReference type="InterPro" id="IPR027417">
    <property type="entry name" value="P-loop_NTPase"/>
</dbReference>
<keyword evidence="1" id="KW-0813">Transport</keyword>
<dbReference type="AlphaFoldDB" id="A0A0R1U595"/>
<dbReference type="OrthoDB" id="9801987at2"/>
<dbReference type="InterPro" id="IPR025302">
    <property type="entry name" value="DrrA1/2-like_C"/>
</dbReference>
<dbReference type="InterPro" id="IPR051782">
    <property type="entry name" value="ABC_Transporter_VariousFunc"/>
</dbReference>
<evidence type="ECO:0000256" key="1">
    <source>
        <dbReference type="ARBA" id="ARBA00022448"/>
    </source>
</evidence>
<evidence type="ECO:0000259" key="4">
    <source>
        <dbReference type="PROSITE" id="PS50893"/>
    </source>
</evidence>
<dbReference type="PANTHER" id="PTHR42939">
    <property type="entry name" value="ABC TRANSPORTER ATP-BINDING PROTEIN ALBC-RELATED"/>
    <property type="match status" value="1"/>
</dbReference>
<dbReference type="InterPro" id="IPR017871">
    <property type="entry name" value="ABC_transporter-like_CS"/>
</dbReference>